<dbReference type="InterPro" id="IPR008936">
    <property type="entry name" value="Rho_GTPase_activation_prot"/>
</dbReference>
<feature type="compositionally biased region" description="Pro residues" evidence="2">
    <location>
        <begin position="945"/>
        <end position="954"/>
    </location>
</feature>
<dbReference type="PANTHER" id="PTHR23065:SF17">
    <property type="entry name" value="RHO-GTPASE-ACTIVATING PROTEIN RGD2"/>
    <property type="match status" value="1"/>
</dbReference>
<accession>A0A067QGP4</accession>
<dbReference type="GO" id="GO:0005737">
    <property type="term" value="C:cytoplasm"/>
    <property type="evidence" value="ECO:0007669"/>
    <property type="project" value="TreeGrafter"/>
</dbReference>
<protein>
    <recommendedName>
        <fullName evidence="7">Rho-GAP domain-containing protein</fullName>
    </recommendedName>
</protein>
<dbReference type="SMART" id="SM00055">
    <property type="entry name" value="FCH"/>
    <property type="match status" value="1"/>
</dbReference>
<sequence>MAVLSLPLTFTNSFWSQDYRKGLEVLYGKLEHGVTENDEIVAFIRARADAEDAIAASLMSPSATGNKGTGFDTDDGASLLMAFRCLQAESVNQGTAHRQVAKELNDLVAGPFEEWAVGHRERIKQSKQNLLEGWLRAYEREQGEVAKLKTQYLTKMRKSDEAEDDARFAPTSQFNDKYTTSPRLGPQTGRAPPQRTASVSERIAQRLKEIQNKSRGTPAVPEEKEPQEPTEPVEKVDKGKGKATEETASPPAMSPVLPPKVTLPSPPSSPTPAANAPPPPILLAGLSFSPAALSALLTKAQDQIALRPVRFPLLGEYEKCFHGEEFVEWLRVNVEGWAGDWDKADEGARGLCEDLGLMRRVGELGNAWESTDEAWYQFRPKSPSSATATSPSANLAPVADNLLKRSGTFVNLVQRAITNSSSTLLASTGAGAEPPFVKLKAEAEAAEKGYRVGVRRLDRQRLGLEEMVEETLKGLQRMEGDRLRAVKTVLLQYQGTLSNLPQSLSTSLELSSTVIASYQPESDLQALIERYRTGPFRPNPHVWESVGAGIGGYAEGEMDTVFGIDLRKWAEGVGDVQGGEGEVPKVPGVLTALLGALGEKYGTMSNDAEKRKTWIYEVPLAAVHHLRESINGIPPTQTLPAELFEKHDAPILASTVKLWMLELDPPLGLWEGWDDIRKIYPTVGQSVNGEASEEQKEQRIQELGSALQKLPRVHLFVLDAVVSHLRNLIDNTTTEEANEIYTTKLALSIGRSVVRPKVETEMSIQDRHPTLLFMDLVNHYAEILPPTIARKKRESERKVPLRKRTAPIDMRQSRSRISVGADLRAQLAAQERSGKPVPSGGNETVSSPSVVSEPESMALDATSPAVAVAPVPAPAPAPVVPPPPPVLAAPQPVKPITVATPTAPPVAKPNNAPGRPVFRSPPPETNNFPPRPSFKEPPPENEMPSRPPRFASPPPEDEVAPSPVIQAAQPAATSPRVASPGSGGSRGSGAQSPNAGYLAEETLGTKASLARSTSSEAARVRGPRLTRGPRAPGGPTAPAGGGVSAMISNLNRNSISGGVPGSPTSPAYRPGRVGSPTGVGRRDSVRRSGAFSRRTMESDAEENVVSK</sequence>
<dbReference type="Gene3D" id="1.20.1270.60">
    <property type="entry name" value="Arfaptin homology (AH) domain/BAR domain"/>
    <property type="match status" value="2"/>
</dbReference>
<feature type="region of interest" description="Disordered" evidence="2">
    <location>
        <begin position="829"/>
        <end position="858"/>
    </location>
</feature>
<reference evidence="6" key="1">
    <citation type="journal article" date="2014" name="Proc. Natl. Acad. Sci. U.S.A.">
        <title>Extensive sampling of basidiomycete genomes demonstrates inadequacy of the white-rot/brown-rot paradigm for wood decay fungi.</title>
        <authorList>
            <person name="Riley R."/>
            <person name="Salamov A.A."/>
            <person name="Brown D.W."/>
            <person name="Nagy L.G."/>
            <person name="Floudas D."/>
            <person name="Held B.W."/>
            <person name="Levasseur A."/>
            <person name="Lombard V."/>
            <person name="Morin E."/>
            <person name="Otillar R."/>
            <person name="Lindquist E.A."/>
            <person name="Sun H."/>
            <person name="LaButti K.M."/>
            <person name="Schmutz J."/>
            <person name="Jabbour D."/>
            <person name="Luo H."/>
            <person name="Baker S.E."/>
            <person name="Pisabarro A.G."/>
            <person name="Walton J.D."/>
            <person name="Blanchette R.A."/>
            <person name="Henrissat B."/>
            <person name="Martin F."/>
            <person name="Cullen D."/>
            <person name="Hibbett D.S."/>
            <person name="Grigoriev I.V."/>
        </authorList>
    </citation>
    <scope>NUCLEOTIDE SEQUENCE [LARGE SCALE GENOMIC DNA]</scope>
    <source>
        <strain evidence="6">MUCL 33604</strain>
    </source>
</reference>
<proteinExistence type="predicted"/>
<gene>
    <name evidence="5" type="ORF">JAAARDRAFT_123616</name>
</gene>
<dbReference type="Gene3D" id="1.10.555.10">
    <property type="entry name" value="Rho GTPase activation protein"/>
    <property type="match status" value="1"/>
</dbReference>
<feature type="compositionally biased region" description="Basic and acidic residues" evidence="2">
    <location>
        <begin position="221"/>
        <end position="245"/>
    </location>
</feature>
<keyword evidence="6" id="KW-1185">Reference proteome</keyword>
<evidence type="ECO:0000256" key="2">
    <source>
        <dbReference type="SAM" id="MobiDB-lite"/>
    </source>
</evidence>
<feature type="region of interest" description="Disordered" evidence="2">
    <location>
        <begin position="156"/>
        <end position="276"/>
    </location>
</feature>
<dbReference type="SMART" id="SM00324">
    <property type="entry name" value="RhoGAP"/>
    <property type="match status" value="1"/>
</dbReference>
<feature type="compositionally biased region" description="Low complexity" evidence="2">
    <location>
        <begin position="845"/>
        <end position="856"/>
    </location>
</feature>
<dbReference type="InterPro" id="IPR031160">
    <property type="entry name" value="F_BAR_dom"/>
</dbReference>
<evidence type="ECO:0000259" key="4">
    <source>
        <dbReference type="PROSITE" id="PS51741"/>
    </source>
</evidence>
<dbReference type="STRING" id="933084.A0A067QGP4"/>
<dbReference type="GO" id="GO:0007264">
    <property type="term" value="P:small GTPase-mediated signal transduction"/>
    <property type="evidence" value="ECO:0007669"/>
    <property type="project" value="TreeGrafter"/>
</dbReference>
<evidence type="ECO:0000313" key="6">
    <source>
        <dbReference type="Proteomes" id="UP000027265"/>
    </source>
</evidence>
<dbReference type="InterPro" id="IPR027267">
    <property type="entry name" value="AH/BAR_dom_sf"/>
</dbReference>
<dbReference type="OrthoDB" id="2155291at2759"/>
<dbReference type="SUPFAM" id="SSF48350">
    <property type="entry name" value="GTPase activation domain, GAP"/>
    <property type="match status" value="1"/>
</dbReference>
<keyword evidence="1" id="KW-0175">Coiled coil</keyword>
<feature type="compositionally biased region" description="Acidic residues" evidence="2">
    <location>
        <begin position="1098"/>
        <end position="1107"/>
    </location>
</feature>
<dbReference type="Pfam" id="PF00620">
    <property type="entry name" value="RhoGAP"/>
    <property type="match status" value="1"/>
</dbReference>
<feature type="compositionally biased region" description="Polar residues" evidence="2">
    <location>
        <begin position="1046"/>
        <end position="1056"/>
    </location>
</feature>
<feature type="domain" description="Rho-GAP" evidence="3">
    <location>
        <begin position="564"/>
        <end position="784"/>
    </location>
</feature>
<feature type="compositionally biased region" description="Basic and acidic residues" evidence="2">
    <location>
        <begin position="203"/>
        <end position="212"/>
    </location>
</feature>
<feature type="domain" description="F-BAR" evidence="4">
    <location>
        <begin position="8"/>
        <end position="523"/>
    </location>
</feature>
<dbReference type="GO" id="GO:0007010">
    <property type="term" value="P:cytoskeleton organization"/>
    <property type="evidence" value="ECO:0007669"/>
    <property type="project" value="TreeGrafter"/>
</dbReference>
<dbReference type="HOGENOM" id="CLU_008201_0_0_1"/>
<dbReference type="Proteomes" id="UP000027265">
    <property type="component" value="Unassembled WGS sequence"/>
</dbReference>
<evidence type="ECO:0008006" key="7">
    <source>
        <dbReference type="Google" id="ProtNLM"/>
    </source>
</evidence>
<feature type="region of interest" description="Disordered" evidence="2">
    <location>
        <begin position="896"/>
        <end position="1107"/>
    </location>
</feature>
<evidence type="ECO:0000313" key="5">
    <source>
        <dbReference type="EMBL" id="KDQ61776.1"/>
    </source>
</evidence>
<organism evidence="5 6">
    <name type="scientific">Jaapia argillacea MUCL 33604</name>
    <dbReference type="NCBI Taxonomy" id="933084"/>
    <lineage>
        <taxon>Eukaryota</taxon>
        <taxon>Fungi</taxon>
        <taxon>Dikarya</taxon>
        <taxon>Basidiomycota</taxon>
        <taxon>Agaricomycotina</taxon>
        <taxon>Agaricomycetes</taxon>
        <taxon>Agaricomycetidae</taxon>
        <taxon>Jaapiales</taxon>
        <taxon>Jaapiaceae</taxon>
        <taxon>Jaapia</taxon>
    </lineage>
</organism>
<dbReference type="InterPro" id="IPR001060">
    <property type="entry name" value="FCH_dom"/>
</dbReference>
<dbReference type="GO" id="GO:0005886">
    <property type="term" value="C:plasma membrane"/>
    <property type="evidence" value="ECO:0007669"/>
    <property type="project" value="TreeGrafter"/>
</dbReference>
<dbReference type="PANTHER" id="PTHR23065">
    <property type="entry name" value="PROLINE-SERINE-THREONINE PHOSPHATASE INTERACTING PROTEIN 1"/>
    <property type="match status" value="1"/>
</dbReference>
<dbReference type="EMBL" id="KL197712">
    <property type="protein sequence ID" value="KDQ61776.1"/>
    <property type="molecule type" value="Genomic_DNA"/>
</dbReference>
<dbReference type="SUPFAM" id="SSF103657">
    <property type="entry name" value="BAR/IMD domain-like"/>
    <property type="match status" value="1"/>
</dbReference>
<dbReference type="PROSITE" id="PS51741">
    <property type="entry name" value="F_BAR"/>
    <property type="match status" value="1"/>
</dbReference>
<dbReference type="FunCoup" id="A0A067QGP4">
    <property type="interactions" value="19"/>
</dbReference>
<dbReference type="InterPro" id="IPR000198">
    <property type="entry name" value="RhoGAP_dom"/>
</dbReference>
<dbReference type="AlphaFoldDB" id="A0A067QGP4"/>
<feature type="compositionally biased region" description="Pro residues" evidence="2">
    <location>
        <begin position="919"/>
        <end position="932"/>
    </location>
</feature>
<feature type="compositionally biased region" description="Polar residues" evidence="2">
    <location>
        <begin position="170"/>
        <end position="182"/>
    </location>
</feature>
<feature type="compositionally biased region" description="Low complexity" evidence="2">
    <location>
        <begin position="1023"/>
        <end position="1038"/>
    </location>
</feature>
<name>A0A067QGP4_9AGAM</name>
<dbReference type="InParanoid" id="A0A067QGP4"/>
<dbReference type="PROSITE" id="PS50238">
    <property type="entry name" value="RHOGAP"/>
    <property type="match status" value="1"/>
</dbReference>
<dbReference type="GO" id="GO:0000935">
    <property type="term" value="C:division septum"/>
    <property type="evidence" value="ECO:0007669"/>
    <property type="project" value="TreeGrafter"/>
</dbReference>
<feature type="compositionally biased region" description="Pro residues" evidence="2">
    <location>
        <begin position="264"/>
        <end position="276"/>
    </location>
</feature>
<dbReference type="GO" id="GO:0005096">
    <property type="term" value="F:GTPase activator activity"/>
    <property type="evidence" value="ECO:0007669"/>
    <property type="project" value="TreeGrafter"/>
</dbReference>
<evidence type="ECO:0000256" key="1">
    <source>
        <dbReference type="PROSITE-ProRule" id="PRU01077"/>
    </source>
</evidence>
<evidence type="ECO:0000259" key="3">
    <source>
        <dbReference type="PROSITE" id="PS50238"/>
    </source>
</evidence>
<dbReference type="Pfam" id="PF00611">
    <property type="entry name" value="FCH"/>
    <property type="match status" value="1"/>
</dbReference>